<keyword evidence="4" id="KW-1185">Reference proteome</keyword>
<dbReference type="InterPro" id="IPR040853">
    <property type="entry name" value="RapA2_cadherin-like"/>
</dbReference>
<sequence>MATSAPATVTAITGRAWIRHPDGSLTALHEGSKVPPNSEIVTASGATVTLQVENGMPVVIGAERLVGIHDDMIGPPADPGEAAVTPPTGPDSERLLAILQAGGDPFEELGPTAATLAGGGGGEGGSSIVRLAHILETTSPLALEYPNPARFDDFTPRADMSGIGGNAAEGTGDTGVTPTNPTVPSAPTTQAPAANRAPAATDDPVATTEKNTVRGNVLGNDTDPDGDRLTVTGVNGRAMESAGISLAGSNGGTFTLLPDGSYTFVPGSGFQHLGQGQTALTTVQYTITDGNGHATTAVLEVTVVGVNDAAAISGAIGSTVQEDATPSTQGKLTVADADTTDTHIWSVGNGGKGAYGALTIGADGQWIYNLDNASPAIQALGAGQTLTETFTVTVDDGHGGTASQLVTITIDGTNDAPKLSGELTGAVTEDGVQTAFGQLTSTDVDATDTHTYSVVGNATGAYGAFAVDASGKWIYTLDNGAAQPLKSGQSVTETYTVQVSDGHGGTDTQVVTITINGTDDGAVITPHTPGADAGTVREDASLAISGKLDVTDPDAGQAAFQPQANTQGAHGAFTIDAAGNWTYNLDNASLAVQALGAGASVSETFTVKSTDGATHDVTVTVLGTNDAPRLSGELTGSVTEDGVKLATGQLAATDVDTGDKLTYSVAGNAAGTYGAFSVDANGKWTYTLDNAAAQPLKAGQSVQETYTVQVSDGHGGTDTQTITVTINGADDGAVIAPHAPGADAGAVREDTTLTTGGKLDVTDPDAGQASFQAQTGAKGQYGTFSIDANGNWTYTLNNDSPAVQALGAGAAVNETFTVKSADGSTHDVTITVQGTNDLPRLSGELTGSVAEDGVKTATGQLAAADVDTSDIHTYAVVGNATGTYGTLAIDASTGRWTYTLDNTAAQPLKSGQSVQETYTVQVSDGQGGSDTRTITVTINGADDGAVIAPHTPGADAGAVREDTTLTTGGKLDITDADAGQAVFQPQTGTPGQHGTFAIDGNGNWTYSLNNADPAVQALGAGQSMAETFTVRSADGATHDVTVTIQGTNDAPRLSGVLTGSVTEDGVKTATGTLAGTDVDTGDKLSYTVVGKATGAYGAFSVDPNTGKWTYTLDNAAAQPLKAGQSVTETYTVQVSDDHGGTDAKLVSITINGADDGAVIAPHAPGADAGAVREDGTLTTGGKLDVTDPDADQAVFQPQANTQGAHGAFAIDANGNWTYALNNAGPAVQALGAGQSMTETFTVRSADGATHDVTVTIQGTNDAPRLSGTLTGSVTEDGVKTATGQLSATDVDTSDTHTYSVVGSAKGTYGAFSVDPNTGKWTYTLDNSAAQVLKSGQAVTESYTVQVSDGHGGTDTKTVVVTINGTDDGAAIAPHTPDADAGTVREDGTLTTGGKLDVTDPDAGQAAFQAQAGTKGAYGTFAIDANGNWTYDLSNASPAVQALGAGASVTETFTVKSADGSAHDVTVTIQGTNDAPVLSGQQTGSVTEDGVKTATGQMAATDVDTGDKLSYAVVGSAKGAYGAFSIDANGKWTYTLDNAAAQPLKAGQSVTETYTVQVSDGHGGTDAKVITVTINGTDDAAIITPHAPGADTGAVREDGTLTAGGKLDVTDPDAGQAIFQAQASTPGAHGTFAIDASGNWTYSLDNADPAVQALGAGKTMTETFTVKSADGGTHDVTVTIQGTNDAPKLSGELTGSVTEDGVKTATGQLVTTDVDTTDTHTYSVVGNASGTYGAFSVDANGRWTYTLDNAAAQGLVSGQSVQETYTVQVSDGQGGTDTKTVSVTINGTDDAAIITSHVPGADLGAVREGGTLATGGKLDVVDPDAGQAVFQAQPNTQGAHGTFTIDANGNWTYNLNNADPAVQALGADKSMSETFTVKSADGSTHDVTVTIQGTNDAPKLTGDVTGSVTEDGVKTATGTLTGTDIDAGDKLTYAVTGAAKGTYGAFTVDPNTGKWTYTLDNTAAQALKSGQSITETYTVQVSDGQGGTDTKTVSVTINGTEDTAVITPQTPGADLGTVKEDGTLTTGGKLDMADPDAGQAVFQAQAGTQGAHGTFAIDANGNWTYNLNNADPAVQALGAGKTMTETFTVRSADGSTHDVTVTIQGTNDAPRLSGELTGSVTEDGVKTATGQLTTADVDTTDAHNYSVVGNASSPYGAFSVDANTGKWTYTLDNSSAQALTSGQSVQETYTVQVSDGHGGTDTRTITVTINGTDDGAVIAPHTPGADLGTVTEDGTLTTSGKLDVADPDAGQAVFQPQAGTQGQHGSFTIDSNGNWIYSLNNADPAVQALAAGQSMSETFTVKSADGTSHGVTVTIQGTNDAPKLSGELTGSVTEDGVKTATGQLTTTDVDTTDTHTYSVVGNANGTYGAFTVDASGKWTYTLDNAAAQRLVPGQSVQETYTVQVSDGHGGTDFKTISVTINGADDGAVIAPHTPGADTGFVAEGAQATGGKLDVTDPDLGQAVFQAQTGTQGAHGSFSIDANGNWTYALNSGDAAVRALGANESIAETFTVKSADGSMHDITVTVQGTNDAPVLSGELTGSVTEDGVKTATGQLATADADTTDTHTYSVVGNASGTYGAFTVDANTGKWIYTLDNNAAQALTSGQSITETYTVQVSDGQGGTDTKTISVTINGTDDTAVITARTPGADTGAVKEDGALTTGGKLDVTDPDAGQAVFQTQTGTQGAHGTFAVDANGNWTYTLNNAEPAVQTLAAGQSMTETFTVQSADGTRHDVTVAIQGTNDAPRLSGEITGSVTEDGVKTATGQLATADADTTDTHTYTVVGGAAGTYGAFAVDPDTGEWTYTLDNNAAQALKGGESVTETYTVQVSDGQGGTDSRTVTVTINGTDDGAIIAPHAPGADAGTVAEGAQTASGKLDISDPDAGQASFQVQTGTPGQHGSFSVDANGNWTYALNSGDAAVRALGANQSLTETFTVKAADGSTHDITVTIQGTNDAPVLSGDVTGSVTEDGVKTATGQLTTTDVDTTDAHIYSVVGNANGTYGTFTVDANGKWTYTLDNSAAQVLKSGQSVTETYAVQVSDGHGGTDTQTINVTINGTDDTAVLTAHTPGADLGTVKEDGTQATGGKLDVADPDAGQAVFRAQTGTPGAHGTFAIDANGNWTYNLNNADPAVQALGANQSLTETFTVKSADGTSHDVTVTIQGTNDAPVLSGEVTGSVTEDGVKTASGQLVATDVDTTDTHTYAVIGSATGAYGAFSVDANGKWTYTLDNDAAQALKGGERVTETYTVQVSDGQGGTDTKTISVTINGTDDAAIITAHTPGADAGTVAEGAQTASGKLDITDPDAGQASFQAQTGTQGAHGSFSIDASGNWTYALNSGDAAVRALGANQTLTETFTVKAADGSTHDVTVTIKGTNDAPELSGELTGSVTEDGVKTATGQLTTADVDTTDTHTYTVVGNTTGTYGAFAVDASTGRWTYTLDDSAAQVLKSGQSVTESYTVQVSDGQGGTDTRTISVTINGTDDTAVITAHTPGADAGTVGEDGTLAAGGKLDLIDPDAGQAVFQTQTGTQGAHGTFTIDANGNWTYNLNNADPVVQALAANQSLTETFTVKSADGTMHDVTVTIQGTNDAPKLSGDVTGSVTEDGVKTATGQLTTTDVDTTDTHTYSVVGNAAGAYGAITVDATTGKWTYTLDNAAAQSLVAGQAVTETYTVQVSDGQGGTDTRTITVTINGTDDGAIIAPSAPGTDAATVTEGAQTASGKLDITDPDAGQASFQVQTGTPGQHGSFSVDANGNWTYNLNSGDVAVRALGANQSLTETFTVKSADGSTHDITVTIQGTNDTPTLSGDLTGSVTEDGVKTATGQLTTTDADTTDTHTYTVVGSTAGTYGAFAVDPDTGKWTYTLDNNAAQVLKAGQSVTETYTVQVSDGQGGTDTKTITVTLNGTDDGAVITPHAPGADAGTVAEGAQTAIGKLDISDPDAGQASFHAQAGTAGAHGTFAVDANGNWTYALNSGDAAVRALGTNETLTETFTVKSADGSTHDITVTIQGTNDTPMLSGDVTGSVTEDGVKTATGQLVTADADTTDAHTYSVVGSATGNYGAFAVDPNTGKWTYTLDNNAAQGLTTGQSVTEIYTVQVSDGHGGTDTKTISVTINGSDDAAIITAHIPGADAATVTEGSQTASGKLDVTDPDAGQAVFQVQSGIQGAHGTFNLDASGNWTYALNNGDAAVRARWAPARR</sequence>
<feature type="compositionally biased region" description="Low complexity" evidence="1">
    <location>
        <begin position="186"/>
        <end position="208"/>
    </location>
</feature>
<feature type="domain" description="Cadherin" evidence="2">
    <location>
        <begin position="2745"/>
        <end position="2855"/>
    </location>
</feature>
<organism evidence="3 4">
    <name type="scientific">Bordetella ansorpii</name>
    <dbReference type="NCBI Taxonomy" id="288768"/>
    <lineage>
        <taxon>Bacteria</taxon>
        <taxon>Pseudomonadati</taxon>
        <taxon>Pseudomonadota</taxon>
        <taxon>Betaproteobacteria</taxon>
        <taxon>Burkholderiales</taxon>
        <taxon>Alcaligenaceae</taxon>
        <taxon>Bordetella</taxon>
    </lineage>
</organism>
<dbReference type="PANTHER" id="PTHR14139">
    <property type="entry name" value="CALSYNTENIN"/>
    <property type="match status" value="1"/>
</dbReference>
<dbReference type="PROSITE" id="PS50268">
    <property type="entry name" value="CADHERIN_2"/>
    <property type="match status" value="8"/>
</dbReference>
<name>A0A157SN64_9BORD</name>
<dbReference type="InterPro" id="IPR002126">
    <property type="entry name" value="Cadherin-like_dom"/>
</dbReference>
<dbReference type="Proteomes" id="UP000076848">
    <property type="component" value="Unassembled WGS sequence"/>
</dbReference>
<accession>A0A157SN64</accession>
<evidence type="ECO:0000313" key="4">
    <source>
        <dbReference type="Proteomes" id="UP000076848"/>
    </source>
</evidence>
<feature type="domain" description="Cadherin" evidence="2">
    <location>
        <begin position="2111"/>
        <end position="2221"/>
    </location>
</feature>
<dbReference type="NCBIfam" id="NF012211">
    <property type="entry name" value="tand_rpt_95"/>
    <property type="match status" value="1"/>
</dbReference>
<dbReference type="OrthoDB" id="8622300at2"/>
<dbReference type="RefSeq" id="WP_066130450.1">
    <property type="nucleotide sequence ID" value="NZ_FKIF01000007.1"/>
</dbReference>
<dbReference type="Pfam" id="PF17963">
    <property type="entry name" value="Big_9"/>
    <property type="match status" value="6"/>
</dbReference>
<evidence type="ECO:0000256" key="1">
    <source>
        <dbReference type="SAM" id="MobiDB-lite"/>
    </source>
</evidence>
<feature type="domain" description="Cadherin" evidence="2">
    <location>
        <begin position="1053"/>
        <end position="1163"/>
    </location>
</feature>
<feature type="domain" description="Cadherin" evidence="2">
    <location>
        <begin position="3800"/>
        <end position="3910"/>
    </location>
</feature>
<dbReference type="NCBIfam" id="TIGR01965">
    <property type="entry name" value="VCBS_repeat"/>
    <property type="match status" value="38"/>
</dbReference>
<reference evidence="3 4" key="1">
    <citation type="submission" date="2016-04" db="EMBL/GenBank/DDBJ databases">
        <authorList>
            <consortium name="Pathogen Informatics"/>
        </authorList>
    </citation>
    <scope>NUCLEOTIDE SEQUENCE [LARGE SCALE GENOMIC DNA]</scope>
    <source>
        <strain evidence="3 4">H050680373</strain>
    </source>
</reference>
<evidence type="ECO:0000313" key="3">
    <source>
        <dbReference type="EMBL" id="SAI71918.1"/>
    </source>
</evidence>
<dbReference type="EMBL" id="FKIF01000007">
    <property type="protein sequence ID" value="SAI71918.1"/>
    <property type="molecule type" value="Genomic_DNA"/>
</dbReference>
<dbReference type="GO" id="GO:0007156">
    <property type="term" value="P:homophilic cell adhesion via plasma membrane adhesion molecules"/>
    <property type="evidence" value="ECO:0007669"/>
    <property type="project" value="InterPro"/>
</dbReference>
<dbReference type="CDD" id="cd11304">
    <property type="entry name" value="Cadherin_repeat"/>
    <property type="match status" value="1"/>
</dbReference>
<dbReference type="Pfam" id="PF17803">
    <property type="entry name" value="Cadherin_4"/>
    <property type="match status" value="30"/>
</dbReference>
<protein>
    <submittedName>
        <fullName evidence="3">Hemolysin</fullName>
    </submittedName>
</protein>
<dbReference type="GO" id="GO:0005509">
    <property type="term" value="F:calcium ion binding"/>
    <property type="evidence" value="ECO:0007669"/>
    <property type="project" value="InterPro"/>
</dbReference>
<feature type="compositionally biased region" description="Polar residues" evidence="1">
    <location>
        <begin position="174"/>
        <end position="185"/>
    </location>
</feature>
<feature type="domain" description="Cadherin" evidence="2">
    <location>
        <begin position="1906"/>
        <end position="2009"/>
    </location>
</feature>
<evidence type="ECO:0000259" key="2">
    <source>
        <dbReference type="PROSITE" id="PS50268"/>
    </source>
</evidence>
<feature type="domain" description="Cadherin" evidence="2">
    <location>
        <begin position="1477"/>
        <end position="1586"/>
    </location>
</feature>
<dbReference type="STRING" id="288768.SAMEA3906486_03831"/>
<feature type="domain" description="Cadherin" evidence="2">
    <location>
        <begin position="642"/>
        <end position="739"/>
    </location>
</feature>
<feature type="domain" description="Cadherin" evidence="2">
    <location>
        <begin position="1265"/>
        <end position="1375"/>
    </location>
</feature>
<feature type="region of interest" description="Disordered" evidence="1">
    <location>
        <begin position="158"/>
        <end position="228"/>
    </location>
</feature>
<proteinExistence type="predicted"/>
<gene>
    <name evidence="3" type="ORF">SAMEA3906486_03831</name>
</gene>
<dbReference type="GO" id="GO:0016020">
    <property type="term" value="C:membrane"/>
    <property type="evidence" value="ECO:0007669"/>
    <property type="project" value="InterPro"/>
</dbReference>
<dbReference type="InterPro" id="IPR010221">
    <property type="entry name" value="VCBS_dom"/>
</dbReference>
<dbReference type="SMART" id="SM00112">
    <property type="entry name" value="CA"/>
    <property type="match status" value="10"/>
</dbReference>
<dbReference type="InterPro" id="IPR013783">
    <property type="entry name" value="Ig-like_fold"/>
</dbReference>
<dbReference type="PANTHER" id="PTHR14139:SF2">
    <property type="entry name" value="CALSYNTENIN-1"/>
    <property type="match status" value="1"/>
</dbReference>
<dbReference type="Gene3D" id="2.60.40.10">
    <property type="entry name" value="Immunoglobulins"/>
    <property type="match status" value="29"/>
</dbReference>